<evidence type="ECO:0000256" key="1">
    <source>
        <dbReference type="SAM" id="MobiDB-lite"/>
    </source>
</evidence>
<proteinExistence type="predicted"/>
<organism evidence="3 4">
    <name type="scientific">Mycobacterium colombiense</name>
    <dbReference type="NCBI Taxonomy" id="339268"/>
    <lineage>
        <taxon>Bacteria</taxon>
        <taxon>Bacillati</taxon>
        <taxon>Actinomycetota</taxon>
        <taxon>Actinomycetes</taxon>
        <taxon>Mycobacteriales</taxon>
        <taxon>Mycobacteriaceae</taxon>
        <taxon>Mycobacterium</taxon>
        <taxon>Mycobacterium avium complex (MAC)</taxon>
    </lineage>
</organism>
<dbReference type="Proteomes" id="UP000091914">
    <property type="component" value="Unassembled WGS sequence"/>
</dbReference>
<accession>A0A1A0VNQ1</accession>
<dbReference type="EMBL" id="LZSX01000047">
    <property type="protein sequence ID" value="OBB84854.1"/>
    <property type="molecule type" value="Genomic_DNA"/>
</dbReference>
<feature type="domain" description="Mce/MlaD" evidence="2">
    <location>
        <begin position="25"/>
        <end position="99"/>
    </location>
</feature>
<gene>
    <name evidence="3" type="ORF">A5760_09195</name>
</gene>
<evidence type="ECO:0000259" key="2">
    <source>
        <dbReference type="Pfam" id="PF02470"/>
    </source>
</evidence>
<dbReference type="AlphaFoldDB" id="A0A1A0VNQ1"/>
<dbReference type="PANTHER" id="PTHR33371:SF16">
    <property type="entry name" value="MCE-FAMILY PROTEIN MCE3F"/>
    <property type="match status" value="1"/>
</dbReference>
<dbReference type="InterPro" id="IPR052336">
    <property type="entry name" value="MlaD_Phospholipid_Transporter"/>
</dbReference>
<dbReference type="PANTHER" id="PTHR33371">
    <property type="entry name" value="INTERMEMBRANE PHOSPHOLIPID TRANSPORT SYSTEM BINDING PROTEIN MLAD-RELATED"/>
    <property type="match status" value="1"/>
</dbReference>
<comment type="caution">
    <text evidence="3">The sequence shown here is derived from an EMBL/GenBank/DDBJ whole genome shotgun (WGS) entry which is preliminary data.</text>
</comment>
<evidence type="ECO:0000313" key="4">
    <source>
        <dbReference type="Proteomes" id="UP000091914"/>
    </source>
</evidence>
<dbReference type="GO" id="GO:0005576">
    <property type="term" value="C:extracellular region"/>
    <property type="evidence" value="ECO:0007669"/>
    <property type="project" value="TreeGrafter"/>
</dbReference>
<dbReference type="InterPro" id="IPR005693">
    <property type="entry name" value="Mce"/>
</dbReference>
<dbReference type="InterPro" id="IPR003399">
    <property type="entry name" value="Mce/MlaD"/>
</dbReference>
<reference evidence="3 4" key="1">
    <citation type="submission" date="2016-06" db="EMBL/GenBank/DDBJ databases">
        <authorList>
            <person name="Kjaerup R.B."/>
            <person name="Dalgaard T.S."/>
            <person name="Juul-Madsen H.R."/>
        </authorList>
    </citation>
    <scope>NUCLEOTIDE SEQUENCE [LARGE SCALE GENOMIC DNA]</scope>
    <source>
        <strain evidence="3 4">852002-51834_SCH5396731</strain>
    </source>
</reference>
<protein>
    <submittedName>
        <fullName evidence="3">Mammalian cell entry protein</fullName>
    </submittedName>
</protein>
<evidence type="ECO:0000313" key="3">
    <source>
        <dbReference type="EMBL" id="OBB84854.1"/>
    </source>
</evidence>
<feature type="region of interest" description="Disordered" evidence="1">
    <location>
        <begin position="413"/>
        <end position="434"/>
    </location>
</feature>
<sequence length="475" mass="50201">MAAISMTVLTVGYGRVGTSLFGADQYTVIVHLPEAAGLYARANVTYSGSTIGQVEDVTLTPTGVEARLRLKSTYQVPAQSTAQVHSQSAIGEQFVALVPRNPDSRPLRDGDVITDVTIPPDINAQLDLTNRALLAVPKGNLKTLVDESYTALGGLSPELSRIVDGANNLAIDTRNNLADLTNIIDNSGPLLASQVQSSDAITAWAAHLATITGQLKDHDDALSGVLRKGGPAADEARALLDRIKPSVPVLLANLVSLADVGIVFNPNIEQTLVLFPQATAQIGAVAVPNLNTKQPYHGAMEQFALNLNLPPPCSTGYLPPSQRRTPAEVDAPPRPEGDLYCRIPQDAPFNVRGARNIPCETKPWKRAPTEWMCESDQEYVPLNDGNNWKGDPNATMSGQDVPQFPPGVVSPNRQVPVSPGGAPPPATPPTALGIADYNPVDGTYLGPDGQVYTQTDLAVGARAPTLRSLLAPAAP</sequence>
<name>A0A1A0VNQ1_9MYCO</name>
<dbReference type="NCBIfam" id="TIGR00996">
    <property type="entry name" value="Mtu_fam_mce"/>
    <property type="match status" value="1"/>
</dbReference>
<dbReference type="Pfam" id="PF02470">
    <property type="entry name" value="MlaD"/>
    <property type="match status" value="1"/>
</dbReference>